<dbReference type="AlphaFoldDB" id="A0A3S4BNX3"/>
<sequence>MKEYLKYVKTVLDILDKY</sequence>
<dbReference type="EMBL" id="OUUZ01000015">
    <property type="protein sequence ID" value="SPQ25252.1"/>
    <property type="molecule type" value="Genomic_DNA"/>
</dbReference>
<organism evidence="1 2">
    <name type="scientific">Thermothielavioides terrestris</name>
    <dbReference type="NCBI Taxonomy" id="2587410"/>
    <lineage>
        <taxon>Eukaryota</taxon>
        <taxon>Fungi</taxon>
        <taxon>Dikarya</taxon>
        <taxon>Ascomycota</taxon>
        <taxon>Pezizomycotina</taxon>
        <taxon>Sordariomycetes</taxon>
        <taxon>Sordariomycetidae</taxon>
        <taxon>Sordariales</taxon>
        <taxon>Chaetomiaceae</taxon>
        <taxon>Thermothielavioides</taxon>
    </lineage>
</organism>
<protein>
    <submittedName>
        <fullName evidence="1">1d8f8e14-c7da-4c26-aae5-2bf714eb2450</fullName>
    </submittedName>
</protein>
<accession>A0A3S4BNX3</accession>
<evidence type="ECO:0000313" key="2">
    <source>
        <dbReference type="Proteomes" id="UP000289323"/>
    </source>
</evidence>
<evidence type="ECO:0000313" key="1">
    <source>
        <dbReference type="EMBL" id="SPQ25252.1"/>
    </source>
</evidence>
<gene>
    <name evidence="1" type="ORF">TT172_LOCUS7671</name>
</gene>
<proteinExistence type="predicted"/>
<reference evidence="1 2" key="1">
    <citation type="submission" date="2018-04" db="EMBL/GenBank/DDBJ databases">
        <authorList>
            <person name="Huttner S."/>
            <person name="Dainat J."/>
        </authorList>
    </citation>
    <scope>NUCLEOTIDE SEQUENCE [LARGE SCALE GENOMIC DNA]</scope>
</reference>
<dbReference type="Proteomes" id="UP000289323">
    <property type="component" value="Unassembled WGS sequence"/>
</dbReference>
<name>A0A3S4BNX3_9PEZI</name>